<evidence type="ECO:0000256" key="3">
    <source>
        <dbReference type="SAM" id="MobiDB-lite"/>
    </source>
</evidence>
<comment type="caution">
    <text evidence="5">The sequence shown here is derived from an EMBL/GenBank/DDBJ whole genome shotgun (WGS) entry which is preliminary data.</text>
</comment>
<evidence type="ECO:0000313" key="5">
    <source>
        <dbReference type="EMBL" id="KAG2291130.1"/>
    </source>
</evidence>
<organism evidence="5 6">
    <name type="scientific">Brassica carinata</name>
    <name type="common">Ethiopian mustard</name>
    <name type="synonym">Abyssinian cabbage</name>
    <dbReference type="NCBI Taxonomy" id="52824"/>
    <lineage>
        <taxon>Eukaryota</taxon>
        <taxon>Viridiplantae</taxon>
        <taxon>Streptophyta</taxon>
        <taxon>Embryophyta</taxon>
        <taxon>Tracheophyta</taxon>
        <taxon>Spermatophyta</taxon>
        <taxon>Magnoliopsida</taxon>
        <taxon>eudicotyledons</taxon>
        <taxon>Gunneridae</taxon>
        <taxon>Pentapetalae</taxon>
        <taxon>rosids</taxon>
        <taxon>malvids</taxon>
        <taxon>Brassicales</taxon>
        <taxon>Brassicaceae</taxon>
        <taxon>Brassiceae</taxon>
        <taxon>Brassica</taxon>
    </lineage>
</organism>
<dbReference type="AlphaFoldDB" id="A0A8X7RQQ6"/>
<dbReference type="PANTHER" id="PTHR15139:SF0">
    <property type="entry name" value="TUBULIN-SPECIFIC CHAPERONE C"/>
    <property type="match status" value="1"/>
</dbReference>
<evidence type="ECO:0000313" key="6">
    <source>
        <dbReference type="Proteomes" id="UP000886595"/>
    </source>
</evidence>
<dbReference type="InterPro" id="IPR031925">
    <property type="entry name" value="TBCC_N"/>
</dbReference>
<evidence type="ECO:0000256" key="1">
    <source>
        <dbReference type="ARBA" id="ARBA00004496"/>
    </source>
</evidence>
<name>A0A8X7RQQ6_BRACI</name>
<dbReference type="GO" id="GO:0007023">
    <property type="term" value="P:post-chaperonin tubulin folding pathway"/>
    <property type="evidence" value="ECO:0007669"/>
    <property type="project" value="InterPro"/>
</dbReference>
<gene>
    <name evidence="5" type="ORF">Bca52824_037799</name>
</gene>
<dbReference type="Proteomes" id="UP000886595">
    <property type="component" value="Unassembled WGS sequence"/>
</dbReference>
<keyword evidence="6" id="KW-1185">Reference proteome</keyword>
<accession>A0A8X7RQQ6</accession>
<proteinExistence type="predicted"/>
<feature type="domain" description="Tubulin-specific chaperone C N-terminal" evidence="4">
    <location>
        <begin position="27"/>
        <end position="106"/>
    </location>
</feature>
<keyword evidence="2" id="KW-0963">Cytoplasm</keyword>
<dbReference type="EMBL" id="JAAMPC010000009">
    <property type="protein sequence ID" value="KAG2291130.1"/>
    <property type="molecule type" value="Genomic_DNA"/>
</dbReference>
<reference evidence="5 6" key="1">
    <citation type="submission" date="2020-02" db="EMBL/GenBank/DDBJ databases">
        <authorList>
            <person name="Ma Q."/>
            <person name="Huang Y."/>
            <person name="Song X."/>
            <person name="Pei D."/>
        </authorList>
    </citation>
    <scope>NUCLEOTIDE SEQUENCE [LARGE SCALE GENOMIC DNA]</scope>
    <source>
        <strain evidence="5">Sxm20200214</strain>
        <tissue evidence="5">Leaf</tissue>
    </source>
</reference>
<dbReference type="InterPro" id="IPR038397">
    <property type="entry name" value="TBCC_N_sf"/>
</dbReference>
<dbReference type="OrthoDB" id="194775at2759"/>
<comment type="subcellular location">
    <subcellularLocation>
        <location evidence="1">Cytoplasm</location>
    </subcellularLocation>
</comment>
<dbReference type="PANTHER" id="PTHR15139">
    <property type="entry name" value="TUBULIN FOLDING COFACTOR C"/>
    <property type="match status" value="1"/>
</dbReference>
<feature type="compositionally biased region" description="Low complexity" evidence="3">
    <location>
        <begin position="42"/>
        <end position="51"/>
    </location>
</feature>
<sequence length="222" mass="25494">MEDDDRSFATETLDEALLKKHHDMLQRFSARHHARKSDSHHSSSSSTFESTSSFLSRFADSKRSIESRIASSSSDDSAKIKSDLAEISSSIDDLENLVAANSYFLPIGSQTESRHPLRSLTPEEEVLFEDQIVFSHHRKDPKTRFRFASSVYAGPVIVESDSRRTVWIEEDLKTAGLEEETESRANVDDFLWLRVCVAGRREAFFGFHFQRWPIFFFFIDCV</sequence>
<evidence type="ECO:0000259" key="4">
    <source>
        <dbReference type="Pfam" id="PF16752"/>
    </source>
</evidence>
<dbReference type="Gene3D" id="1.20.58.1250">
    <property type="entry name" value="Tubulin Binding Cofactor C, N-terminal domain"/>
    <property type="match status" value="1"/>
</dbReference>
<dbReference type="InterPro" id="IPR027684">
    <property type="entry name" value="TBCC"/>
</dbReference>
<dbReference type="GO" id="GO:0007021">
    <property type="term" value="P:tubulin complex assembly"/>
    <property type="evidence" value="ECO:0007669"/>
    <property type="project" value="TreeGrafter"/>
</dbReference>
<dbReference type="GO" id="GO:0015631">
    <property type="term" value="F:tubulin binding"/>
    <property type="evidence" value="ECO:0007669"/>
    <property type="project" value="InterPro"/>
</dbReference>
<feature type="region of interest" description="Disordered" evidence="3">
    <location>
        <begin position="28"/>
        <end position="51"/>
    </location>
</feature>
<dbReference type="GO" id="GO:0005737">
    <property type="term" value="C:cytoplasm"/>
    <property type="evidence" value="ECO:0007669"/>
    <property type="project" value="UniProtKB-SubCell"/>
</dbReference>
<dbReference type="Pfam" id="PF16752">
    <property type="entry name" value="TBCC_N"/>
    <property type="match status" value="1"/>
</dbReference>
<evidence type="ECO:0000256" key="2">
    <source>
        <dbReference type="ARBA" id="ARBA00022490"/>
    </source>
</evidence>
<protein>
    <recommendedName>
        <fullName evidence="4">Tubulin-specific chaperone C N-terminal domain-containing protein</fullName>
    </recommendedName>
</protein>